<dbReference type="InterPro" id="IPR014146">
    <property type="entry name" value="LigD_ligase_dom"/>
</dbReference>
<keyword evidence="8" id="KW-0547">Nucleotide-binding</keyword>
<dbReference type="EC" id="6.5.1.1" evidence="2"/>
<dbReference type="Gene3D" id="3.90.920.10">
    <property type="entry name" value="DNA primase, PRIM domain"/>
    <property type="match status" value="1"/>
</dbReference>
<proteinExistence type="predicted"/>
<evidence type="ECO:0000256" key="8">
    <source>
        <dbReference type="ARBA" id="ARBA00022741"/>
    </source>
</evidence>
<evidence type="ECO:0000256" key="2">
    <source>
        <dbReference type="ARBA" id="ARBA00012727"/>
    </source>
</evidence>
<evidence type="ECO:0000256" key="18">
    <source>
        <dbReference type="ARBA" id="ARBA00023268"/>
    </source>
</evidence>
<keyword evidence="3 23" id="KW-0436">Ligase</keyword>
<dbReference type="Pfam" id="PF01068">
    <property type="entry name" value="DNA_ligase_A_M"/>
    <property type="match status" value="1"/>
</dbReference>
<dbReference type="SUPFAM" id="SSF56091">
    <property type="entry name" value="DNA ligase/mRNA capping enzyme, catalytic domain"/>
    <property type="match status" value="1"/>
</dbReference>
<evidence type="ECO:0000313" key="23">
    <source>
        <dbReference type="EMBL" id="QJE95671.1"/>
    </source>
</evidence>
<dbReference type="EMBL" id="CP051774">
    <property type="protein sequence ID" value="QJE95671.1"/>
    <property type="molecule type" value="Genomic_DNA"/>
</dbReference>
<feature type="region of interest" description="Disordered" evidence="21">
    <location>
        <begin position="1"/>
        <end position="39"/>
    </location>
</feature>
<evidence type="ECO:0000256" key="20">
    <source>
        <dbReference type="ARBA" id="ARBA00034003"/>
    </source>
</evidence>
<keyword evidence="24" id="KW-1185">Reference proteome</keyword>
<evidence type="ECO:0000256" key="12">
    <source>
        <dbReference type="ARBA" id="ARBA00022840"/>
    </source>
</evidence>
<evidence type="ECO:0000256" key="14">
    <source>
        <dbReference type="ARBA" id="ARBA00023125"/>
    </source>
</evidence>
<evidence type="ECO:0000256" key="5">
    <source>
        <dbReference type="ARBA" id="ARBA00022695"/>
    </source>
</evidence>
<keyword evidence="17" id="KW-0464">Manganese</keyword>
<evidence type="ECO:0000256" key="9">
    <source>
        <dbReference type="ARBA" id="ARBA00022763"/>
    </source>
</evidence>
<evidence type="ECO:0000313" key="24">
    <source>
        <dbReference type="Proteomes" id="UP000501812"/>
    </source>
</evidence>
<keyword evidence="11" id="KW-0269">Exonuclease</keyword>
<reference evidence="23 24" key="1">
    <citation type="submission" date="2020-04" db="EMBL/GenBank/DDBJ databases">
        <title>Luteolibacter sp. G-1-1-1 isolated from soil.</title>
        <authorList>
            <person name="Dahal R.H."/>
        </authorList>
    </citation>
    <scope>NUCLEOTIDE SEQUENCE [LARGE SCALE GENOMIC DNA]</scope>
    <source>
        <strain evidence="23 24">G-1-1-1</strain>
    </source>
</reference>
<dbReference type="NCBIfam" id="TIGR02779">
    <property type="entry name" value="NHEJ_ligase_lig"/>
    <property type="match status" value="1"/>
</dbReference>
<keyword evidence="5" id="KW-0548">Nucleotidyltransferase</keyword>
<sequence length="781" mass="86974">MPRKPPAKKQPARKPAQLEPYRKKRNFKATPEPAAGRGKKEGRIFVVQEHDASHHHFDFRLEMNGVLASWAVPKGIPEDIHAKRLAVHVEDHPVSYASFHGVIPKGNYGAGTVDIWDSGTWEPLDRDWRKAYEKGKLKFILRGKRLEGPYLLARMSAEPNWLLRKLDPETHPTGTPVEPTAEAVAFVLPQLSRPVPTVPEGKEWVHEIKLDGYRLIAVRKKGEVKLYTRKQLDWTDRFADVASRLEKLKGGDFVMDGEAVVFNSKGHSSFSALQEALKSGKGRAITFVAFDLLNLDGRNLKELPLVERVKYLAKLLPEEQGPLRRSKVWPADSGADLFLQACKLGLEGIISKRASGRYVPESRKDWTKSKCRPRQEFVICGYTEPRNSCPAFGALVLASYENGKLIPRGKVGTGFSDESRRSLLKQMASRKMPRGPFPGEKGVTWIKPDLVAEIEFAELTHEGSIRQGSFLSLREDKPASDVHLDAVEKASAKGKGVTVAGIEITHPERVVYSDDSITKLEVARYYERVGELILPHLKDRPLALLRAPDGIGSDMFFQKSFKAHVPPHVKMSTLDDGTEVISIKNLKGLISLVQFGVIEIHPWGASLAKPDKPDQIIWDLDPDKSVPWKEVLGAAFLLRDVLEARGLQTLVKTSGGKGLHVVLHLKRQHSWEVMKSFAKGVAASVAEQNPQRFTITSSFKKRGGKIYIDWLRNGRGATCIAPWALRARPGAAVSMPLEWDQLPGLEAQGFTIREPAETPASWLNIISQSVPKALLAEFASL</sequence>
<evidence type="ECO:0000256" key="21">
    <source>
        <dbReference type="SAM" id="MobiDB-lite"/>
    </source>
</evidence>
<evidence type="ECO:0000256" key="11">
    <source>
        <dbReference type="ARBA" id="ARBA00022839"/>
    </source>
</evidence>
<dbReference type="NCBIfam" id="TIGR02776">
    <property type="entry name" value="NHEJ_ligase_prk"/>
    <property type="match status" value="1"/>
</dbReference>
<protein>
    <recommendedName>
        <fullName evidence="2">DNA ligase (ATP)</fullName>
        <ecNumber evidence="2">6.5.1.1</ecNumber>
    </recommendedName>
    <alternativeName>
        <fullName evidence="19">NHEJ DNA polymerase</fullName>
    </alternativeName>
</protein>
<keyword evidence="12" id="KW-0067">ATP-binding</keyword>
<dbReference type="GO" id="GO:0006310">
    <property type="term" value="P:DNA recombination"/>
    <property type="evidence" value="ECO:0007669"/>
    <property type="project" value="UniProtKB-KW"/>
</dbReference>
<keyword evidence="10" id="KW-0378">Hydrolase</keyword>
<dbReference type="Pfam" id="PF13298">
    <property type="entry name" value="LigD_N"/>
    <property type="match status" value="1"/>
</dbReference>
<dbReference type="InterPro" id="IPR012340">
    <property type="entry name" value="NA-bd_OB-fold"/>
</dbReference>
<keyword evidence="15" id="KW-0233">DNA recombination</keyword>
<dbReference type="InterPro" id="IPR014143">
    <property type="entry name" value="NHEJ_ligase_prk"/>
</dbReference>
<dbReference type="GO" id="GO:0046872">
    <property type="term" value="F:metal ion binding"/>
    <property type="evidence" value="ECO:0007669"/>
    <property type="project" value="UniProtKB-KW"/>
</dbReference>
<evidence type="ECO:0000256" key="6">
    <source>
        <dbReference type="ARBA" id="ARBA00022722"/>
    </source>
</evidence>
<dbReference type="Gene3D" id="3.30.1490.70">
    <property type="match status" value="1"/>
</dbReference>
<dbReference type="Gene3D" id="2.40.50.140">
    <property type="entry name" value="Nucleic acid-binding proteins"/>
    <property type="match status" value="1"/>
</dbReference>
<dbReference type="GO" id="GO:0004527">
    <property type="term" value="F:exonuclease activity"/>
    <property type="evidence" value="ECO:0007669"/>
    <property type="project" value="UniProtKB-KW"/>
</dbReference>
<keyword evidence="14" id="KW-0238">DNA-binding</keyword>
<accession>A0A858RGF4</accession>
<dbReference type="NCBIfam" id="TIGR02778">
    <property type="entry name" value="ligD_pol"/>
    <property type="match status" value="1"/>
</dbReference>
<dbReference type="PROSITE" id="PS50160">
    <property type="entry name" value="DNA_LIGASE_A3"/>
    <property type="match status" value="1"/>
</dbReference>
<dbReference type="GO" id="GO:0006281">
    <property type="term" value="P:DNA repair"/>
    <property type="evidence" value="ECO:0007669"/>
    <property type="project" value="UniProtKB-KW"/>
</dbReference>
<dbReference type="Gene3D" id="3.30.470.30">
    <property type="entry name" value="DNA ligase/mRNA capping enzyme"/>
    <property type="match status" value="1"/>
</dbReference>
<gene>
    <name evidence="23" type="primary">ligD</name>
    <name evidence="23" type="ORF">HHL09_07690</name>
</gene>
<evidence type="ECO:0000259" key="22">
    <source>
        <dbReference type="PROSITE" id="PS50160"/>
    </source>
</evidence>
<dbReference type="AlphaFoldDB" id="A0A858RGF4"/>
<dbReference type="InterPro" id="IPR052171">
    <property type="entry name" value="NHEJ_LigD"/>
</dbReference>
<evidence type="ECO:0000256" key="4">
    <source>
        <dbReference type="ARBA" id="ARBA00022679"/>
    </source>
</evidence>
<feature type="compositionally biased region" description="Basic residues" evidence="21">
    <location>
        <begin position="1"/>
        <end position="12"/>
    </location>
</feature>
<organism evidence="23 24">
    <name type="scientific">Luteolibacter luteus</name>
    <dbReference type="NCBI Taxonomy" id="2728835"/>
    <lineage>
        <taxon>Bacteria</taxon>
        <taxon>Pseudomonadati</taxon>
        <taxon>Verrucomicrobiota</taxon>
        <taxon>Verrucomicrobiia</taxon>
        <taxon>Verrucomicrobiales</taxon>
        <taxon>Verrucomicrobiaceae</taxon>
        <taxon>Luteolibacter</taxon>
    </lineage>
</organism>
<evidence type="ECO:0000256" key="3">
    <source>
        <dbReference type="ARBA" id="ARBA00022598"/>
    </source>
</evidence>
<keyword evidence="13" id="KW-0239">DNA-directed DNA polymerase</keyword>
<dbReference type="PANTHER" id="PTHR42705:SF2">
    <property type="entry name" value="BIFUNCTIONAL NON-HOMOLOGOUS END JOINING PROTEIN LIGD"/>
    <property type="match status" value="1"/>
</dbReference>
<dbReference type="Pfam" id="PF04679">
    <property type="entry name" value="DNA_ligase_A_C"/>
    <property type="match status" value="1"/>
</dbReference>
<dbReference type="KEGG" id="luo:HHL09_07690"/>
<evidence type="ECO:0000256" key="19">
    <source>
        <dbReference type="ARBA" id="ARBA00029943"/>
    </source>
</evidence>
<dbReference type="GO" id="GO:0005524">
    <property type="term" value="F:ATP binding"/>
    <property type="evidence" value="ECO:0007669"/>
    <property type="project" value="UniProtKB-KW"/>
</dbReference>
<evidence type="ECO:0000256" key="17">
    <source>
        <dbReference type="ARBA" id="ARBA00023211"/>
    </source>
</evidence>
<dbReference type="GO" id="GO:0003910">
    <property type="term" value="F:DNA ligase (ATP) activity"/>
    <property type="evidence" value="ECO:0007669"/>
    <property type="project" value="UniProtKB-EC"/>
</dbReference>
<dbReference type="PANTHER" id="PTHR42705">
    <property type="entry name" value="BIFUNCTIONAL NON-HOMOLOGOUS END JOINING PROTEIN LIGD"/>
    <property type="match status" value="1"/>
</dbReference>
<dbReference type="GO" id="GO:0003887">
    <property type="term" value="F:DNA-directed DNA polymerase activity"/>
    <property type="evidence" value="ECO:0007669"/>
    <property type="project" value="UniProtKB-KW"/>
</dbReference>
<keyword evidence="9" id="KW-0227">DNA damage</keyword>
<dbReference type="InterPro" id="IPR014144">
    <property type="entry name" value="LigD_PE_domain"/>
</dbReference>
<name>A0A858RGF4_9BACT</name>
<evidence type="ECO:0000256" key="15">
    <source>
        <dbReference type="ARBA" id="ARBA00023172"/>
    </source>
</evidence>
<dbReference type="GO" id="GO:0003677">
    <property type="term" value="F:DNA binding"/>
    <property type="evidence" value="ECO:0007669"/>
    <property type="project" value="UniProtKB-KW"/>
</dbReference>
<dbReference type="SUPFAM" id="SSF50249">
    <property type="entry name" value="Nucleic acid-binding proteins"/>
    <property type="match status" value="1"/>
</dbReference>
<feature type="domain" description="ATP-dependent DNA ligase family profile" evidence="22">
    <location>
        <begin position="285"/>
        <end position="370"/>
    </location>
</feature>
<keyword evidence="7" id="KW-0479">Metal-binding</keyword>
<keyword evidence="6" id="KW-0540">Nuclease</keyword>
<evidence type="ECO:0000256" key="13">
    <source>
        <dbReference type="ARBA" id="ARBA00022932"/>
    </source>
</evidence>
<evidence type="ECO:0000256" key="7">
    <source>
        <dbReference type="ARBA" id="ARBA00022723"/>
    </source>
</evidence>
<evidence type="ECO:0000256" key="1">
    <source>
        <dbReference type="ARBA" id="ARBA00001936"/>
    </source>
</evidence>
<comment type="catalytic activity">
    <reaction evidence="20">
        <text>ATP + (deoxyribonucleotide)n-3'-hydroxyl + 5'-phospho-(deoxyribonucleotide)m = (deoxyribonucleotide)n+m + AMP + diphosphate.</text>
        <dbReference type="EC" id="6.5.1.1"/>
    </reaction>
</comment>
<dbReference type="CDD" id="cd07906">
    <property type="entry name" value="Adenylation_DNA_ligase_LigD_LigC"/>
    <property type="match status" value="1"/>
</dbReference>
<keyword evidence="18" id="KW-0511">Multifunctional enzyme</keyword>
<dbReference type="Pfam" id="PF21686">
    <property type="entry name" value="LigD_Prim-Pol"/>
    <property type="match status" value="1"/>
</dbReference>
<dbReference type="NCBIfam" id="TIGR02777">
    <property type="entry name" value="LigD_PE_dom"/>
    <property type="match status" value="1"/>
</dbReference>
<comment type="cofactor">
    <cofactor evidence="1">
        <name>Mn(2+)</name>
        <dbReference type="ChEBI" id="CHEBI:29035"/>
    </cofactor>
</comment>
<dbReference type="InterPro" id="IPR012309">
    <property type="entry name" value="DNA_ligase_ATP-dep_C"/>
</dbReference>
<keyword evidence="4" id="KW-0808">Transferase</keyword>
<dbReference type="InterPro" id="IPR012310">
    <property type="entry name" value="DNA_ligase_ATP-dep_cent"/>
</dbReference>
<keyword evidence="16" id="KW-0234">DNA repair</keyword>
<dbReference type="Proteomes" id="UP000501812">
    <property type="component" value="Chromosome"/>
</dbReference>
<evidence type="ECO:0000256" key="10">
    <source>
        <dbReference type="ARBA" id="ARBA00022801"/>
    </source>
</evidence>
<dbReference type="InterPro" id="IPR014145">
    <property type="entry name" value="LigD_pol_dom"/>
</dbReference>
<dbReference type="RefSeq" id="WP_169453984.1">
    <property type="nucleotide sequence ID" value="NZ_CP051774.1"/>
</dbReference>
<dbReference type="CDD" id="cd07971">
    <property type="entry name" value="OBF_DNA_ligase_LigD"/>
    <property type="match status" value="1"/>
</dbReference>
<evidence type="ECO:0000256" key="16">
    <source>
        <dbReference type="ARBA" id="ARBA00023204"/>
    </source>
</evidence>